<feature type="domain" description="PiggyBac transposable element-derived protein" evidence="1">
    <location>
        <begin position="36"/>
        <end position="96"/>
    </location>
</feature>
<gene>
    <name evidence="2" type="ORF">PR048_032878</name>
</gene>
<reference evidence="2 3" key="1">
    <citation type="submission" date="2023-02" db="EMBL/GenBank/DDBJ databases">
        <title>LHISI_Scaffold_Assembly.</title>
        <authorList>
            <person name="Stuart O.P."/>
            <person name="Cleave R."/>
            <person name="Magrath M.J.L."/>
            <person name="Mikheyev A.S."/>
        </authorList>
    </citation>
    <scope>NUCLEOTIDE SEQUENCE [LARGE SCALE GENOMIC DNA]</scope>
    <source>
        <strain evidence="2">Daus_M_001</strain>
        <tissue evidence="2">Leg muscle</tissue>
    </source>
</reference>
<proteinExistence type="predicted"/>
<sequence length="96" mass="11013">MPKPDDKIIGNTKPKRVDMKRENLPFQLAMPGKIKSPLEYFMSFFPQEVFDIFFKQTNLYSTQITQAKGRTAVTILKDNIADFIAIEILMGVVDMP</sequence>
<comment type="caution">
    <text evidence="2">The sequence shown here is derived from an EMBL/GenBank/DDBJ whole genome shotgun (WGS) entry which is preliminary data.</text>
</comment>
<dbReference type="EMBL" id="JARBHB010000016">
    <property type="protein sequence ID" value="KAJ8867016.1"/>
    <property type="molecule type" value="Genomic_DNA"/>
</dbReference>
<dbReference type="InterPro" id="IPR029526">
    <property type="entry name" value="PGBD"/>
</dbReference>
<keyword evidence="3" id="KW-1185">Reference proteome</keyword>
<organism evidence="2 3">
    <name type="scientific">Dryococelus australis</name>
    <dbReference type="NCBI Taxonomy" id="614101"/>
    <lineage>
        <taxon>Eukaryota</taxon>
        <taxon>Metazoa</taxon>
        <taxon>Ecdysozoa</taxon>
        <taxon>Arthropoda</taxon>
        <taxon>Hexapoda</taxon>
        <taxon>Insecta</taxon>
        <taxon>Pterygota</taxon>
        <taxon>Neoptera</taxon>
        <taxon>Polyneoptera</taxon>
        <taxon>Phasmatodea</taxon>
        <taxon>Verophasmatodea</taxon>
        <taxon>Anareolatae</taxon>
        <taxon>Phasmatidae</taxon>
        <taxon>Eurycanthinae</taxon>
        <taxon>Dryococelus</taxon>
    </lineage>
</organism>
<evidence type="ECO:0000313" key="3">
    <source>
        <dbReference type="Proteomes" id="UP001159363"/>
    </source>
</evidence>
<name>A0ABQ9G7L8_9NEOP</name>
<protein>
    <recommendedName>
        <fullName evidence="1">PiggyBac transposable element-derived protein domain-containing protein</fullName>
    </recommendedName>
</protein>
<evidence type="ECO:0000313" key="2">
    <source>
        <dbReference type="EMBL" id="KAJ8867016.1"/>
    </source>
</evidence>
<accession>A0ABQ9G7L8</accession>
<dbReference type="Pfam" id="PF13843">
    <property type="entry name" value="DDE_Tnp_1_7"/>
    <property type="match status" value="1"/>
</dbReference>
<evidence type="ECO:0000259" key="1">
    <source>
        <dbReference type="Pfam" id="PF13843"/>
    </source>
</evidence>
<dbReference type="Proteomes" id="UP001159363">
    <property type="component" value="Chromosome 15"/>
</dbReference>